<accession>A0A2S6N9E9</accession>
<sequence length="184" mass="19583">MRGFRTLVLPVLCLSACASRVPTPATPYLPAGVYGTHEDTDVGAINQSAWAFSSSENTRGNPAAAARAVVALEYLSGELQDNPRWDGMDAATRLDMVQARDDLRRILGIRPDAPPQLVVNALLQLASGLQSGNRNAVAQALASPVFTNPPKQTMAVLSDLPYDQTANFATARAEAESFPMGGMR</sequence>
<evidence type="ECO:0000256" key="1">
    <source>
        <dbReference type="SAM" id="SignalP"/>
    </source>
</evidence>
<keyword evidence="3" id="KW-1185">Reference proteome</keyword>
<dbReference type="RefSeq" id="WP_104520156.1">
    <property type="nucleotide sequence ID" value="NZ_NHRY01000195.1"/>
</dbReference>
<name>A0A2S6N9E9_RHOGL</name>
<comment type="caution">
    <text evidence="2">The sequence shown here is derived from an EMBL/GenBank/DDBJ whole genome shotgun (WGS) entry which is preliminary data.</text>
</comment>
<gene>
    <name evidence="2" type="ORF">CCS01_17725</name>
</gene>
<dbReference type="OrthoDB" id="7375778at2"/>
<feature type="signal peptide" evidence="1">
    <location>
        <begin position="1"/>
        <end position="20"/>
    </location>
</feature>
<keyword evidence="1" id="KW-0732">Signal</keyword>
<protein>
    <submittedName>
        <fullName evidence="2">Uncharacterized protein</fullName>
    </submittedName>
</protein>
<reference evidence="2 3" key="1">
    <citation type="journal article" date="2018" name="Arch. Microbiol.">
        <title>New insights into the metabolic potential of the phototrophic purple bacterium Rhodopila globiformis DSM 161(T) from its draft genome sequence and evidence for a vanadium-dependent nitrogenase.</title>
        <authorList>
            <person name="Imhoff J.F."/>
            <person name="Rahn T."/>
            <person name="Kunzel S."/>
            <person name="Neulinger S.C."/>
        </authorList>
    </citation>
    <scope>NUCLEOTIDE SEQUENCE [LARGE SCALE GENOMIC DNA]</scope>
    <source>
        <strain evidence="2 3">DSM 161</strain>
    </source>
</reference>
<evidence type="ECO:0000313" key="3">
    <source>
        <dbReference type="Proteomes" id="UP000239724"/>
    </source>
</evidence>
<evidence type="ECO:0000313" key="2">
    <source>
        <dbReference type="EMBL" id="PPQ31217.1"/>
    </source>
</evidence>
<feature type="chain" id="PRO_5015758856" evidence="1">
    <location>
        <begin position="21"/>
        <end position="184"/>
    </location>
</feature>
<organism evidence="2 3">
    <name type="scientific">Rhodopila globiformis</name>
    <name type="common">Rhodopseudomonas globiformis</name>
    <dbReference type="NCBI Taxonomy" id="1071"/>
    <lineage>
        <taxon>Bacteria</taxon>
        <taxon>Pseudomonadati</taxon>
        <taxon>Pseudomonadota</taxon>
        <taxon>Alphaproteobacteria</taxon>
        <taxon>Acetobacterales</taxon>
        <taxon>Acetobacteraceae</taxon>
        <taxon>Rhodopila</taxon>
    </lineage>
</organism>
<proteinExistence type="predicted"/>
<dbReference type="AlphaFoldDB" id="A0A2S6N9E9"/>
<dbReference type="EMBL" id="NHRY01000195">
    <property type="protein sequence ID" value="PPQ31217.1"/>
    <property type="molecule type" value="Genomic_DNA"/>
</dbReference>
<dbReference type="Proteomes" id="UP000239724">
    <property type="component" value="Unassembled WGS sequence"/>
</dbReference>